<accession>A0A2P2MY98</accession>
<dbReference type="AlphaFoldDB" id="A0A2P2MY98"/>
<sequence length="36" mass="3932">MRKGGFSLKGLKKPKRAKSDWSRKVVLAGNGLFGGR</sequence>
<proteinExistence type="predicted"/>
<protein>
    <submittedName>
        <fullName evidence="1">Uncharacterized protein</fullName>
    </submittedName>
</protein>
<dbReference type="EMBL" id="GGEC01054701">
    <property type="protein sequence ID" value="MBX35185.1"/>
    <property type="molecule type" value="Transcribed_RNA"/>
</dbReference>
<reference evidence="1" key="1">
    <citation type="submission" date="2018-02" db="EMBL/GenBank/DDBJ databases">
        <title>Rhizophora mucronata_Transcriptome.</title>
        <authorList>
            <person name="Meera S.P."/>
            <person name="Sreeshan A."/>
            <person name="Augustine A."/>
        </authorList>
    </citation>
    <scope>NUCLEOTIDE SEQUENCE</scope>
    <source>
        <tissue evidence="1">Leaf</tissue>
    </source>
</reference>
<evidence type="ECO:0000313" key="1">
    <source>
        <dbReference type="EMBL" id="MBX35185.1"/>
    </source>
</evidence>
<name>A0A2P2MY98_RHIMU</name>
<organism evidence="1">
    <name type="scientific">Rhizophora mucronata</name>
    <name type="common">Asiatic mangrove</name>
    <dbReference type="NCBI Taxonomy" id="61149"/>
    <lineage>
        <taxon>Eukaryota</taxon>
        <taxon>Viridiplantae</taxon>
        <taxon>Streptophyta</taxon>
        <taxon>Embryophyta</taxon>
        <taxon>Tracheophyta</taxon>
        <taxon>Spermatophyta</taxon>
        <taxon>Magnoliopsida</taxon>
        <taxon>eudicotyledons</taxon>
        <taxon>Gunneridae</taxon>
        <taxon>Pentapetalae</taxon>
        <taxon>rosids</taxon>
        <taxon>fabids</taxon>
        <taxon>Malpighiales</taxon>
        <taxon>Rhizophoraceae</taxon>
        <taxon>Rhizophora</taxon>
    </lineage>
</organism>